<evidence type="ECO:0000313" key="1">
    <source>
        <dbReference type="EMBL" id="GLQ00607.1"/>
    </source>
</evidence>
<evidence type="ECO:0000313" key="2">
    <source>
        <dbReference type="Proteomes" id="UP001161423"/>
    </source>
</evidence>
<protein>
    <submittedName>
        <fullName evidence="1">Uncharacterized protein</fullName>
    </submittedName>
</protein>
<accession>A0ABQ5TWQ9</accession>
<reference evidence="1" key="1">
    <citation type="journal article" date="2014" name="Int. J. Syst. Evol. Microbiol.">
        <title>Complete genome of a new Firmicutes species belonging to the dominant human colonic microbiota ('Ruminococcus bicirculans') reveals two chromosomes and a selective capacity to utilize plant glucans.</title>
        <authorList>
            <consortium name="NISC Comparative Sequencing Program"/>
            <person name="Wegmann U."/>
            <person name="Louis P."/>
            <person name="Goesmann A."/>
            <person name="Henrissat B."/>
            <person name="Duncan S.H."/>
            <person name="Flint H.J."/>
        </authorList>
    </citation>
    <scope>NUCLEOTIDE SEQUENCE</scope>
    <source>
        <strain evidence="1">NBRC 102424</strain>
    </source>
</reference>
<organism evidence="1 2">
    <name type="scientific">Methylophaga thalassica</name>
    <dbReference type="NCBI Taxonomy" id="40223"/>
    <lineage>
        <taxon>Bacteria</taxon>
        <taxon>Pseudomonadati</taxon>
        <taxon>Pseudomonadota</taxon>
        <taxon>Gammaproteobacteria</taxon>
        <taxon>Thiotrichales</taxon>
        <taxon>Piscirickettsiaceae</taxon>
        <taxon>Methylophaga</taxon>
    </lineage>
</organism>
<reference evidence="1" key="2">
    <citation type="submission" date="2023-01" db="EMBL/GenBank/DDBJ databases">
        <title>Draft genome sequence of Methylophaga thalassica strain NBRC 102424.</title>
        <authorList>
            <person name="Sun Q."/>
            <person name="Mori K."/>
        </authorList>
    </citation>
    <scope>NUCLEOTIDE SEQUENCE</scope>
    <source>
        <strain evidence="1">NBRC 102424</strain>
    </source>
</reference>
<dbReference type="Proteomes" id="UP001161423">
    <property type="component" value="Unassembled WGS sequence"/>
</dbReference>
<name>A0ABQ5TWQ9_9GAMM</name>
<gene>
    <name evidence="1" type="ORF">GCM10007891_24600</name>
</gene>
<dbReference type="EMBL" id="BSND01000012">
    <property type="protein sequence ID" value="GLQ00607.1"/>
    <property type="molecule type" value="Genomic_DNA"/>
</dbReference>
<keyword evidence="2" id="KW-1185">Reference proteome</keyword>
<sequence length="110" mass="12558">MQARALEVGDVLYDSWGWEQTNVTYYKVLELVGSQSVKVIEIGSVRDYDSKAMTGKCWPEPSVEIGESIVRRVSGGVRIKVNQSIQPKKKEYTLENGERVYRPDYFSTYA</sequence>
<comment type="caution">
    <text evidence="1">The sequence shown here is derived from an EMBL/GenBank/DDBJ whole genome shotgun (WGS) entry which is preliminary data.</text>
</comment>
<proteinExistence type="predicted"/>
<dbReference type="RefSeq" id="WP_284723514.1">
    <property type="nucleotide sequence ID" value="NZ_BSND01000012.1"/>
</dbReference>